<dbReference type="STRING" id="1125876.SAMN05443292_0313"/>
<evidence type="ECO:0000313" key="2">
    <source>
        <dbReference type="EMBL" id="SFH82906.1"/>
    </source>
</evidence>
<organism evidence="2 3">
    <name type="scientific">Halpernia frigidisoli</name>
    <dbReference type="NCBI Taxonomy" id="1125876"/>
    <lineage>
        <taxon>Bacteria</taxon>
        <taxon>Pseudomonadati</taxon>
        <taxon>Bacteroidota</taxon>
        <taxon>Flavobacteriia</taxon>
        <taxon>Flavobacteriales</taxon>
        <taxon>Weeksellaceae</taxon>
        <taxon>Chryseobacterium group</taxon>
        <taxon>Halpernia</taxon>
    </lineage>
</organism>
<dbReference type="EMBL" id="FOQT01000001">
    <property type="protein sequence ID" value="SFH82906.1"/>
    <property type="molecule type" value="Genomic_DNA"/>
</dbReference>
<keyword evidence="3" id="KW-1185">Reference proteome</keyword>
<feature type="region of interest" description="Disordered" evidence="1">
    <location>
        <begin position="77"/>
        <end position="120"/>
    </location>
</feature>
<sequence>MSYKNYFVLNNVVAKKLLRFKKNIMSTENNENEIEKNLEELDYPKSEDIFAKEDHISIDANGNLTENENILDGMEANLDVPGSELDNAQEEIGSEDEENNYYSTSDNNDNHEEVNDDLIS</sequence>
<accession>A0A1I3D8B4</accession>
<evidence type="ECO:0000256" key="1">
    <source>
        <dbReference type="SAM" id="MobiDB-lite"/>
    </source>
</evidence>
<dbReference type="Proteomes" id="UP000198931">
    <property type="component" value="Unassembled WGS sequence"/>
</dbReference>
<gene>
    <name evidence="2" type="ORF">SAMN05443292_0313</name>
</gene>
<name>A0A1I3D8B4_9FLAO</name>
<protein>
    <submittedName>
        <fullName evidence="2">Uncharacterized protein</fullName>
    </submittedName>
</protein>
<dbReference type="AlphaFoldDB" id="A0A1I3D8B4"/>
<evidence type="ECO:0000313" key="3">
    <source>
        <dbReference type="Proteomes" id="UP000198931"/>
    </source>
</evidence>
<proteinExistence type="predicted"/>
<feature type="compositionally biased region" description="Acidic residues" evidence="1">
    <location>
        <begin position="87"/>
        <end position="99"/>
    </location>
</feature>
<reference evidence="2 3" key="1">
    <citation type="submission" date="2016-10" db="EMBL/GenBank/DDBJ databases">
        <authorList>
            <person name="de Groot N.N."/>
        </authorList>
    </citation>
    <scope>NUCLEOTIDE SEQUENCE [LARGE SCALE GENOMIC DNA]</scope>
    <source>
        <strain evidence="2 3">DSM 26000</strain>
    </source>
</reference>